<dbReference type="Proteomes" id="UP001174136">
    <property type="component" value="Unassembled WGS sequence"/>
</dbReference>
<dbReference type="EMBL" id="JAOPHQ010001727">
    <property type="protein sequence ID" value="KAK0149648.1"/>
    <property type="molecule type" value="Genomic_DNA"/>
</dbReference>
<evidence type="ECO:0000256" key="1">
    <source>
        <dbReference type="SAM" id="MobiDB-lite"/>
    </source>
</evidence>
<sequence>MEIDSAPPPDHQISEHSYTHEPVSEPHPDSPSRVGPIQRSSGPSTITQISYQDPPNTPKTSRRCRVRAEELNSPEHVRRRMSMQLPILHHAYHPVIGGMATSRSSLLGSPDTATPLAPTQCTCTVPPVDSQV</sequence>
<protein>
    <submittedName>
        <fullName evidence="2">Gamma-aminobutyric acid type B receptor subunit 2</fullName>
    </submittedName>
</protein>
<dbReference type="AlphaFoldDB" id="A0AA47MZL1"/>
<comment type="caution">
    <text evidence="2">The sequence shown here is derived from an EMBL/GenBank/DDBJ whole genome shotgun (WGS) entry which is preliminary data.</text>
</comment>
<feature type="region of interest" description="Disordered" evidence="1">
    <location>
        <begin position="1"/>
        <end position="75"/>
    </location>
</feature>
<feature type="compositionally biased region" description="Polar residues" evidence="1">
    <location>
        <begin position="38"/>
        <end position="54"/>
    </location>
</feature>
<feature type="compositionally biased region" description="Basic and acidic residues" evidence="1">
    <location>
        <begin position="12"/>
        <end position="30"/>
    </location>
</feature>
<evidence type="ECO:0000313" key="2">
    <source>
        <dbReference type="EMBL" id="KAK0149648.1"/>
    </source>
</evidence>
<organism evidence="2 3">
    <name type="scientific">Merluccius polli</name>
    <name type="common">Benguela hake</name>
    <name type="synonym">Merluccius cadenati</name>
    <dbReference type="NCBI Taxonomy" id="89951"/>
    <lineage>
        <taxon>Eukaryota</taxon>
        <taxon>Metazoa</taxon>
        <taxon>Chordata</taxon>
        <taxon>Craniata</taxon>
        <taxon>Vertebrata</taxon>
        <taxon>Euteleostomi</taxon>
        <taxon>Actinopterygii</taxon>
        <taxon>Neopterygii</taxon>
        <taxon>Teleostei</taxon>
        <taxon>Neoteleostei</taxon>
        <taxon>Acanthomorphata</taxon>
        <taxon>Zeiogadaria</taxon>
        <taxon>Gadariae</taxon>
        <taxon>Gadiformes</taxon>
        <taxon>Gadoidei</taxon>
        <taxon>Merlucciidae</taxon>
        <taxon>Merluccius</taxon>
    </lineage>
</organism>
<evidence type="ECO:0000313" key="3">
    <source>
        <dbReference type="Proteomes" id="UP001174136"/>
    </source>
</evidence>
<keyword evidence="3" id="KW-1185">Reference proteome</keyword>
<gene>
    <name evidence="2" type="primary">Gabbr2_2</name>
    <name evidence="2" type="ORF">N1851_009602</name>
</gene>
<keyword evidence="2" id="KW-0675">Receptor</keyword>
<name>A0AA47MZL1_MERPO</name>
<proteinExistence type="predicted"/>
<feature type="compositionally biased region" description="Pro residues" evidence="1">
    <location>
        <begin position="1"/>
        <end position="10"/>
    </location>
</feature>
<accession>A0AA47MZL1</accession>
<feature type="compositionally biased region" description="Basic and acidic residues" evidence="1">
    <location>
        <begin position="66"/>
        <end position="75"/>
    </location>
</feature>
<reference evidence="2" key="1">
    <citation type="journal article" date="2023" name="Front. Mar. Sci.">
        <title>A new Merluccius polli reference genome to investigate the effects of global change in West African waters.</title>
        <authorList>
            <person name="Mateo J.L."/>
            <person name="Blanco-Fernandez C."/>
            <person name="Garcia-Vazquez E."/>
            <person name="Machado-Schiaffino G."/>
        </authorList>
    </citation>
    <scope>NUCLEOTIDE SEQUENCE</scope>
    <source>
        <strain evidence="2">C29</strain>
        <tissue evidence="2">Fin</tissue>
    </source>
</reference>